<dbReference type="PANTHER" id="PTHR43057">
    <property type="entry name" value="ARSENITE EFFLUX TRANSPORTER"/>
    <property type="match status" value="1"/>
</dbReference>
<dbReference type="GO" id="GO:0005886">
    <property type="term" value="C:plasma membrane"/>
    <property type="evidence" value="ECO:0007669"/>
    <property type="project" value="UniProtKB-SubCell"/>
</dbReference>
<evidence type="ECO:0000256" key="1">
    <source>
        <dbReference type="ARBA" id="ARBA00004651"/>
    </source>
</evidence>
<keyword evidence="3" id="KW-0813">Transport</keyword>
<dbReference type="GO" id="GO:0015104">
    <property type="term" value="F:antimonite transmembrane transporter activity"/>
    <property type="evidence" value="ECO:0007669"/>
    <property type="project" value="TreeGrafter"/>
</dbReference>
<keyword evidence="5 8" id="KW-0812">Transmembrane</keyword>
<evidence type="ECO:0000256" key="4">
    <source>
        <dbReference type="ARBA" id="ARBA00022475"/>
    </source>
</evidence>
<dbReference type="EMBL" id="BTFZ01000011">
    <property type="protein sequence ID" value="GMM36959.1"/>
    <property type="molecule type" value="Genomic_DNA"/>
</dbReference>
<evidence type="ECO:0000256" key="8">
    <source>
        <dbReference type="SAM" id="Phobius"/>
    </source>
</evidence>
<accession>A0AAV5QR98</accession>
<gene>
    <name evidence="9" type="ORF">DASC09_042840</name>
</gene>
<feature type="transmembrane region" description="Helical" evidence="8">
    <location>
        <begin position="236"/>
        <end position="254"/>
    </location>
</feature>
<evidence type="ECO:0000256" key="7">
    <source>
        <dbReference type="ARBA" id="ARBA00023136"/>
    </source>
</evidence>
<organism evidence="9 10">
    <name type="scientific">Saccharomycopsis crataegensis</name>
    <dbReference type="NCBI Taxonomy" id="43959"/>
    <lineage>
        <taxon>Eukaryota</taxon>
        <taxon>Fungi</taxon>
        <taxon>Dikarya</taxon>
        <taxon>Ascomycota</taxon>
        <taxon>Saccharomycotina</taxon>
        <taxon>Saccharomycetes</taxon>
        <taxon>Saccharomycopsidaceae</taxon>
        <taxon>Saccharomycopsis</taxon>
    </lineage>
</organism>
<dbReference type="InterPro" id="IPR002657">
    <property type="entry name" value="BilAc:Na_symport/Acr3"/>
</dbReference>
<name>A0AAV5QR98_9ASCO</name>
<dbReference type="GeneID" id="90074934"/>
<evidence type="ECO:0000256" key="5">
    <source>
        <dbReference type="ARBA" id="ARBA00022692"/>
    </source>
</evidence>
<feature type="transmembrane region" description="Helical" evidence="8">
    <location>
        <begin position="127"/>
        <end position="146"/>
    </location>
</feature>
<comment type="similarity">
    <text evidence="2">Belongs to the arsenical resistance-3 (ACR3) (TC 2.A.59) family.</text>
</comment>
<dbReference type="NCBIfam" id="TIGR00832">
    <property type="entry name" value="acr3"/>
    <property type="match status" value="1"/>
</dbReference>
<evidence type="ECO:0000313" key="9">
    <source>
        <dbReference type="EMBL" id="GMM36959.1"/>
    </source>
</evidence>
<comment type="subcellular location">
    <subcellularLocation>
        <location evidence="1">Cell membrane</location>
        <topology evidence="1">Multi-pass membrane protein</topology>
    </subcellularLocation>
</comment>
<proteinExistence type="inferred from homology"/>
<reference evidence="9 10" key="1">
    <citation type="journal article" date="2023" name="Elife">
        <title>Identification of key yeast species and microbe-microbe interactions impacting larval growth of Drosophila in the wild.</title>
        <authorList>
            <person name="Mure A."/>
            <person name="Sugiura Y."/>
            <person name="Maeda R."/>
            <person name="Honda K."/>
            <person name="Sakurai N."/>
            <person name="Takahashi Y."/>
            <person name="Watada M."/>
            <person name="Katoh T."/>
            <person name="Gotoh A."/>
            <person name="Gotoh Y."/>
            <person name="Taniguchi I."/>
            <person name="Nakamura K."/>
            <person name="Hayashi T."/>
            <person name="Katayama T."/>
            <person name="Uemura T."/>
            <person name="Hattori Y."/>
        </authorList>
    </citation>
    <scope>NUCLEOTIDE SEQUENCE [LARGE SCALE GENOMIC DNA]</scope>
    <source>
        <strain evidence="9 10">SC-9</strain>
    </source>
</reference>
<keyword evidence="7 8" id="KW-0472">Membrane</keyword>
<dbReference type="Gene3D" id="1.20.1530.20">
    <property type="match status" value="1"/>
</dbReference>
<evidence type="ECO:0000256" key="3">
    <source>
        <dbReference type="ARBA" id="ARBA00022448"/>
    </source>
</evidence>
<feature type="transmembrane region" description="Helical" evidence="8">
    <location>
        <begin position="26"/>
        <end position="44"/>
    </location>
</feature>
<dbReference type="GO" id="GO:0015105">
    <property type="term" value="F:arsenite transmembrane transporter activity"/>
    <property type="evidence" value="ECO:0007669"/>
    <property type="project" value="TreeGrafter"/>
</dbReference>
<keyword evidence="10" id="KW-1185">Reference proteome</keyword>
<dbReference type="InterPro" id="IPR038770">
    <property type="entry name" value="Na+/solute_symporter_sf"/>
</dbReference>
<protein>
    <submittedName>
        <fullName evidence="9">Arr3 protein</fullName>
    </submittedName>
</protein>
<dbReference type="PANTHER" id="PTHR43057:SF1">
    <property type="entry name" value="ARSENICAL-RESISTANCE PROTEIN 3"/>
    <property type="match status" value="1"/>
</dbReference>
<dbReference type="Pfam" id="PF01758">
    <property type="entry name" value="SBF"/>
    <property type="match status" value="1"/>
</dbReference>
<dbReference type="AlphaFoldDB" id="A0AAV5QR98"/>
<evidence type="ECO:0000313" key="10">
    <source>
        <dbReference type="Proteomes" id="UP001360560"/>
    </source>
</evidence>
<keyword evidence="4" id="KW-1003">Cell membrane</keyword>
<feature type="transmembrane region" description="Helical" evidence="8">
    <location>
        <begin position="158"/>
        <end position="184"/>
    </location>
</feature>
<dbReference type="Proteomes" id="UP001360560">
    <property type="component" value="Unassembled WGS sequence"/>
</dbReference>
<feature type="transmembrane region" description="Helical" evidence="8">
    <location>
        <begin position="274"/>
        <end position="292"/>
    </location>
</feature>
<sequence length="426" mass="47979">MKIVMDSANNKIFYRLIKELSWTDRLLPVIIILSIVLGTLISVYDPSARNAFDSQHRLAGVSAPLAVGLIIMMIPPLCKVEWENIHNILRQKRIYTQLVISLILNWIVCPLLMVALAWMALFNDEEYRTGIIMIGVARCIAMVLVWNELAGGDNTLCIIIVVMNSILQMLLYAPYQIFLCYIISNTPRSGSSVSYQLVAKSVGVFLGIPFGFGLLIRLGSLCIFGKKIYEKKLLPLISPWSLIGLVYTIIVIFIARGDDFIKNIGQAFKCFIPLTVYFVITWFGTLFFMRYFSNYVNRKKIQAVGEEEPLIRCGCEKTMERESAENKWKMWCGAKYGETITQTFTAASNNFELSLSIAISIYGSGSKQSIAATFGPLLEVPILLFLTVVAKYFQLKLLWNDDEIANDKIDSSNVEGNKIDLCQSAK</sequence>
<dbReference type="GO" id="GO:0015297">
    <property type="term" value="F:antiporter activity"/>
    <property type="evidence" value="ECO:0007669"/>
    <property type="project" value="InterPro"/>
</dbReference>
<comment type="caution">
    <text evidence="9">The sequence shown here is derived from an EMBL/GenBank/DDBJ whole genome shotgun (WGS) entry which is preliminary data.</text>
</comment>
<evidence type="ECO:0000256" key="2">
    <source>
        <dbReference type="ARBA" id="ARBA00010110"/>
    </source>
</evidence>
<keyword evidence="6 8" id="KW-1133">Transmembrane helix</keyword>
<dbReference type="RefSeq" id="XP_064853955.1">
    <property type="nucleotide sequence ID" value="XM_064997883.1"/>
</dbReference>
<feature type="transmembrane region" description="Helical" evidence="8">
    <location>
        <begin position="98"/>
        <end position="121"/>
    </location>
</feature>
<evidence type="ECO:0000256" key="6">
    <source>
        <dbReference type="ARBA" id="ARBA00022989"/>
    </source>
</evidence>
<feature type="transmembrane region" description="Helical" evidence="8">
    <location>
        <begin position="204"/>
        <end position="224"/>
    </location>
</feature>
<dbReference type="InterPro" id="IPR004706">
    <property type="entry name" value="Arsenical-R_Acr3"/>
</dbReference>
<feature type="transmembrane region" description="Helical" evidence="8">
    <location>
        <begin position="56"/>
        <end position="77"/>
    </location>
</feature>